<evidence type="ECO:0000313" key="2">
    <source>
        <dbReference type="EMBL" id="RIH81802.1"/>
    </source>
</evidence>
<proteinExistence type="predicted"/>
<feature type="compositionally biased region" description="Low complexity" evidence="1">
    <location>
        <begin position="348"/>
        <end position="365"/>
    </location>
</feature>
<protein>
    <submittedName>
        <fullName evidence="2">Uncharacterized protein</fullName>
    </submittedName>
</protein>
<reference evidence="2 3" key="1">
    <citation type="submission" date="2018-08" db="EMBL/GenBank/DDBJ databases">
        <title>Meiothermus terrae DSM 26712 genome sequencing project.</title>
        <authorList>
            <person name="Da Costa M.S."/>
            <person name="Albuquerque L."/>
            <person name="Raposo P."/>
            <person name="Froufe H.J.C."/>
            <person name="Barroso C.S."/>
            <person name="Egas C."/>
        </authorList>
    </citation>
    <scope>NUCLEOTIDE SEQUENCE [LARGE SCALE GENOMIC DNA]</scope>
    <source>
        <strain evidence="2 3">DSM 26712</strain>
    </source>
</reference>
<accession>A0A399EHM1</accession>
<evidence type="ECO:0000256" key="1">
    <source>
        <dbReference type="SAM" id="MobiDB-lite"/>
    </source>
</evidence>
<gene>
    <name evidence="2" type="ORF">Mterra_02960</name>
</gene>
<keyword evidence="3" id="KW-1185">Reference proteome</keyword>
<name>A0A399EHM1_9DEIN</name>
<organism evidence="2 3">
    <name type="scientific">Calidithermus terrae</name>
    <dbReference type="NCBI Taxonomy" id="1408545"/>
    <lineage>
        <taxon>Bacteria</taxon>
        <taxon>Thermotogati</taxon>
        <taxon>Deinococcota</taxon>
        <taxon>Deinococci</taxon>
        <taxon>Thermales</taxon>
        <taxon>Thermaceae</taxon>
        <taxon>Calidithermus</taxon>
    </lineage>
</organism>
<dbReference type="EMBL" id="QXDL01000149">
    <property type="protein sequence ID" value="RIH81802.1"/>
    <property type="molecule type" value="Genomic_DNA"/>
</dbReference>
<sequence>MGLHALEVALGLQALGHLGPRREAVEAAELLGHQLARQPRVQVDDAGHLQAVPLADLEVGGVVGRGDLERAGAEPALHRLVGDDRDEAVGEGDAHAPADEAPVALVLGVHGHRHVGEDGLGALGGDPDAPLAVLEGVLEHVEPARALLAVHLEVREHRLGHRVPVHDALAAVGQALVVVLHEAAPHRAGEAFVHGEALAAPVATRPDAAQLVEDGAAVLLLEVPHPLQELLPPQVVAALALLGELALDEHLRGDARVVGAGEVERLVALHALEADEGVDDGVVQGVPQVQVAGHVGRGDHDGEGPFALARVDLGPQRVLSPLLGPAGLHGLGVVRLGQFLGGLAHSFSLSRGSSSPSSSASSRSSMGMKRWR</sequence>
<evidence type="ECO:0000313" key="3">
    <source>
        <dbReference type="Proteomes" id="UP000265715"/>
    </source>
</evidence>
<dbReference type="Proteomes" id="UP000265715">
    <property type="component" value="Unassembled WGS sequence"/>
</dbReference>
<comment type="caution">
    <text evidence="2">The sequence shown here is derived from an EMBL/GenBank/DDBJ whole genome shotgun (WGS) entry which is preliminary data.</text>
</comment>
<dbReference type="AlphaFoldDB" id="A0A399EHM1"/>
<feature type="region of interest" description="Disordered" evidence="1">
    <location>
        <begin position="348"/>
        <end position="372"/>
    </location>
</feature>